<dbReference type="Proteomes" id="UP000192293">
    <property type="component" value="Unassembled WGS sequence"/>
</dbReference>
<evidence type="ECO:0008006" key="3">
    <source>
        <dbReference type="Google" id="ProtNLM"/>
    </source>
</evidence>
<sequence>MTGGNQSAFGYRYQYLVTIERFLRYMRDRLGQMGAIALHVEPTTLAREGIARDDDIIDFAIEFDSAIAERVQVKGSSNPQENKLFHGEADEVFGRLAGKTAAHSVLLTNRALGPGLQGRCAQALDAAGVEQWHYVAPDGAAADTEATIVGASRGVV</sequence>
<protein>
    <recommendedName>
        <fullName evidence="3">Restriction endonuclease type IV Mrr domain-containing protein</fullName>
    </recommendedName>
</protein>
<dbReference type="RefSeq" id="WP_063967158.1">
    <property type="nucleotide sequence ID" value="NZ_JACKTG010000025.1"/>
</dbReference>
<proteinExistence type="predicted"/>
<evidence type="ECO:0000313" key="2">
    <source>
        <dbReference type="Proteomes" id="UP000192293"/>
    </source>
</evidence>
<evidence type="ECO:0000313" key="1">
    <source>
        <dbReference type="EMBL" id="ORA43635.1"/>
    </source>
</evidence>
<organism evidence="1 2">
    <name type="scientific">Mycobacterium bouchedurhonense</name>
    <dbReference type="NCBI Taxonomy" id="701041"/>
    <lineage>
        <taxon>Bacteria</taxon>
        <taxon>Bacillati</taxon>
        <taxon>Actinomycetota</taxon>
        <taxon>Actinomycetes</taxon>
        <taxon>Mycobacteriales</taxon>
        <taxon>Mycobacteriaceae</taxon>
        <taxon>Mycobacterium</taxon>
        <taxon>Mycobacterium avium complex (MAC)</taxon>
    </lineage>
</organism>
<keyword evidence="2" id="KW-1185">Reference proteome</keyword>
<reference evidence="1 2" key="1">
    <citation type="submission" date="2017-02" db="EMBL/GenBank/DDBJ databases">
        <title>The new phylogeny of genus Mycobacterium.</title>
        <authorList>
            <person name="Tortoli E."/>
            <person name="Trovato A."/>
            <person name="Cirillo D.M."/>
        </authorList>
    </citation>
    <scope>NUCLEOTIDE SEQUENCE [LARGE SCALE GENOMIC DNA]</scope>
    <source>
        <strain evidence="1 2">DSM 45439</strain>
    </source>
</reference>
<dbReference type="EMBL" id="MVHL01000051">
    <property type="protein sequence ID" value="ORA43635.1"/>
    <property type="molecule type" value="Genomic_DNA"/>
</dbReference>
<name>A0ABX3S8H8_MYCBC</name>
<accession>A0ABX3S8H8</accession>
<gene>
    <name evidence="1" type="ORF">BST19_22810</name>
</gene>
<comment type="caution">
    <text evidence="1">The sequence shown here is derived from an EMBL/GenBank/DDBJ whole genome shotgun (WGS) entry which is preliminary data.</text>
</comment>